<organism evidence="1 2">
    <name type="scientific">Paenibacillus mesotrionivorans</name>
    <dbReference type="NCBI Taxonomy" id="3160968"/>
    <lineage>
        <taxon>Bacteria</taxon>
        <taxon>Bacillati</taxon>
        <taxon>Bacillota</taxon>
        <taxon>Bacilli</taxon>
        <taxon>Bacillales</taxon>
        <taxon>Paenibacillaceae</taxon>
        <taxon>Paenibacillus</taxon>
    </lineage>
</organism>
<reference evidence="1" key="1">
    <citation type="submission" date="2024-12" db="EMBL/GenBank/DDBJ databases">
        <authorList>
            <person name="Wu N."/>
        </authorList>
    </citation>
    <scope>NUCLEOTIDE SEQUENCE</scope>
    <source>
        <strain evidence="1">P15</strain>
    </source>
</reference>
<accession>A0ACC7NSP2</accession>
<dbReference type="Proteomes" id="UP001631969">
    <property type="component" value="Unassembled WGS sequence"/>
</dbReference>
<name>A0ACC7NSP2_9BACL</name>
<proteinExistence type="predicted"/>
<protein>
    <submittedName>
        <fullName evidence="1">FtsX-like permease family protein</fullName>
    </submittedName>
</protein>
<dbReference type="EMBL" id="JBJURJ010000001">
    <property type="protein sequence ID" value="MFM9326701.1"/>
    <property type="molecule type" value="Genomic_DNA"/>
</dbReference>
<sequence>MLNHSLAWRMGALYLRRQLRQTLLSALAGAIGAMLITMSIFHYGSVRASGEAWLKEHFGPVDWALVPAQTGIFTPEAASKITGGGAPSVLPYRYLPAVSASATLYSEEHASADARSVSQTQVLGFEWSEAAVFDPANPLWSSPLKPGEAVLDEQTAGQLGIKAGDAVYVSGKDGQRRGFVVRETPAPAGLSGYRGDGARLSGTLLLHNDDARQIAGVDAGEANLILASRINKSDSVQGMSILPEQNGLYDIRYIKMNAEGMAESNLVAVILIISMTAIFSSAFLLRQIVLMLAESRTELYGVLRAIGLNRGQVRSLFRAEALLLGVCSGAAGILMGLAGGYAMVQIIYGTKLAQELGASGIPVHPGMPAPVLVGGIAAVLLYQLILVLAASRSAGAGSIVSALRGVNRESRVSRRKPGEVLGALLAIVLPCAGIVGLHVYMALAWKPGQADSQNVLGFAGIWLMAVAALVLLVQTCLIGAGKRLSTKAGPSVLLAVKYASQRRGRSFTVMLLFAVGMMTITFTSGLGGLIVGNMNPNQGVRTIMGYDGLVPYESAAEKETVEQLLKEDEVLNRLVSDSADVKPLMVAPLINGGNNRHSQAMIPVRPDLLTNGKWSLSARAPEFADDEAAWNKVMSDPGYIVMPNHYRDYGGAQSETYWKPEKLFNPGDKVELGFFRSERVAEGAAPDLTMTFTIAGFADPNTADNVAVQYAYAASYVHPEVWGKLQDYHHPWGNQTHLGLLLLKFDRTQLEQDAQIAQRLTSGGAGKVIIPYLDSWREYNANKRLVDGFIGFAALSSAIGLLGLAVLQKRSIHERQREIAMLRSAGVPSRLLRRAFLLEGSLLGGMGLLAGWGIGLTGAQGFIRLLQSDLRPWQSAVPVQFQWGLLGGVMVVMMLLAVLFQLSPARSALRGSPADTLRKADV</sequence>
<comment type="caution">
    <text evidence="1">The sequence shown here is derived from an EMBL/GenBank/DDBJ whole genome shotgun (WGS) entry which is preliminary data.</text>
</comment>
<keyword evidence="2" id="KW-1185">Reference proteome</keyword>
<gene>
    <name evidence="1" type="ORF">ACI1P1_00175</name>
</gene>
<evidence type="ECO:0000313" key="2">
    <source>
        <dbReference type="Proteomes" id="UP001631969"/>
    </source>
</evidence>
<evidence type="ECO:0000313" key="1">
    <source>
        <dbReference type="EMBL" id="MFM9326701.1"/>
    </source>
</evidence>